<sequence>MDVPQLDSSNIVSFVESPIPINQSLKVYPDIQYFSSNGILLITYFDDIIVMWNPTTRESRRIPSPIQNKYGGLYNFFYFPRIDEYKIFRLGPRLVNDGVIYMMASRAENDDHIITIVHFCLVKEQFQDELLFPCMMEGRRPVLYRVGEKLCLKLDGNMMFQKYPGSGFVVYNSTTHKLEQVNVTGIETSFYFDKVVTYVETLSSPNS</sequence>
<dbReference type="AlphaFoldDB" id="A0A9J5W340"/>
<dbReference type="OrthoDB" id="1086486at2759"/>
<comment type="caution">
    <text evidence="1">The sequence shown here is derived from an EMBL/GenBank/DDBJ whole genome shotgun (WGS) entry which is preliminary data.</text>
</comment>
<dbReference type="Proteomes" id="UP000824120">
    <property type="component" value="Chromosome 12"/>
</dbReference>
<organism evidence="1 2">
    <name type="scientific">Solanum commersonii</name>
    <name type="common">Commerson's wild potato</name>
    <name type="synonym">Commerson's nightshade</name>
    <dbReference type="NCBI Taxonomy" id="4109"/>
    <lineage>
        <taxon>Eukaryota</taxon>
        <taxon>Viridiplantae</taxon>
        <taxon>Streptophyta</taxon>
        <taxon>Embryophyta</taxon>
        <taxon>Tracheophyta</taxon>
        <taxon>Spermatophyta</taxon>
        <taxon>Magnoliopsida</taxon>
        <taxon>eudicotyledons</taxon>
        <taxon>Gunneridae</taxon>
        <taxon>Pentapetalae</taxon>
        <taxon>asterids</taxon>
        <taxon>lamiids</taxon>
        <taxon>Solanales</taxon>
        <taxon>Solanaceae</taxon>
        <taxon>Solanoideae</taxon>
        <taxon>Solaneae</taxon>
        <taxon>Solanum</taxon>
    </lineage>
</organism>
<reference evidence="1 2" key="1">
    <citation type="submission" date="2020-09" db="EMBL/GenBank/DDBJ databases">
        <title>De no assembly of potato wild relative species, Solanum commersonii.</title>
        <authorList>
            <person name="Cho K."/>
        </authorList>
    </citation>
    <scope>NUCLEOTIDE SEQUENCE [LARGE SCALE GENOMIC DNA]</scope>
    <source>
        <strain evidence="1">LZ3.2</strain>
        <tissue evidence="1">Leaf</tissue>
    </source>
</reference>
<dbReference type="EMBL" id="JACXVP010000012">
    <property type="protein sequence ID" value="KAG5569925.1"/>
    <property type="molecule type" value="Genomic_DNA"/>
</dbReference>
<protein>
    <submittedName>
        <fullName evidence="1">Uncharacterized protein</fullName>
    </submittedName>
</protein>
<gene>
    <name evidence="1" type="ORF">H5410_059691</name>
</gene>
<name>A0A9J5W340_SOLCO</name>
<proteinExistence type="predicted"/>
<keyword evidence="2" id="KW-1185">Reference proteome</keyword>
<evidence type="ECO:0000313" key="1">
    <source>
        <dbReference type="EMBL" id="KAG5569925.1"/>
    </source>
</evidence>
<evidence type="ECO:0000313" key="2">
    <source>
        <dbReference type="Proteomes" id="UP000824120"/>
    </source>
</evidence>
<accession>A0A9J5W340</accession>